<gene>
    <name evidence="6" type="ORF">D4100_09735</name>
</gene>
<keyword evidence="6" id="KW-0282">Flagellum</keyword>
<evidence type="ECO:0000256" key="3">
    <source>
        <dbReference type="ARBA" id="ARBA00022795"/>
    </source>
</evidence>
<dbReference type="CDD" id="cd17470">
    <property type="entry name" value="T3SS_Flik_C"/>
    <property type="match status" value="1"/>
</dbReference>
<dbReference type="InterPro" id="IPR001635">
    <property type="entry name" value="Flag_hook_Flik"/>
</dbReference>
<dbReference type="AlphaFoldDB" id="A0AA92X5H8"/>
<keyword evidence="6" id="KW-0966">Cell projection</keyword>
<sequence>MNLNAVPGGVAPGDVGVLPEAQLSLDDSSLSSAFALLLGARTLSADKDEGKLPPTLLNAEAEDDSTTALSRPLQNPLLAAFGERDGLLSPALLKGIQPPAVSVGDDKPQDEKPEAALRPAGEIDAATLQALFAMLPLAVTSATPITAATGLNLEGEQDPAHPAALLSAALGPQSNPAGIPMTPPPKATSSVTEKPLTPDARADGPQPTAAPHDQPDATALKFSADTQHQAPVNQLMVPPVASPTVATTPNVSLVTAPPTPQLNAQLGSPEWQQALNQQVLMFHRNGQQSAELRLHPQELGALQITLKMDDNQAQLHIASAHGQVRAAVEAAMPQLRHALAESGISLGQSSVGGDSMPQWQQAQQQTGDEQGRPTYRDSHGERDPAAETLIAPAQLQAMARAVSGVDIFA</sequence>
<dbReference type="InterPro" id="IPR038610">
    <property type="entry name" value="FliK-like_C_sf"/>
</dbReference>
<keyword evidence="7" id="KW-1185">Reference proteome</keyword>
<feature type="region of interest" description="Disordered" evidence="4">
    <location>
        <begin position="170"/>
        <end position="216"/>
    </location>
</feature>
<dbReference type="GO" id="GO:0044780">
    <property type="term" value="P:bacterial-type flagellum assembly"/>
    <property type="evidence" value="ECO:0007669"/>
    <property type="project" value="InterPro"/>
</dbReference>
<keyword evidence="3" id="KW-1005">Bacterial flagellum biogenesis</keyword>
<evidence type="ECO:0000313" key="6">
    <source>
        <dbReference type="EMBL" id="RJF55886.1"/>
    </source>
</evidence>
<dbReference type="EMBL" id="QYYG01000002">
    <property type="protein sequence ID" value="RJF55886.1"/>
    <property type="molecule type" value="Genomic_DNA"/>
</dbReference>
<dbReference type="PRINTS" id="PR01007">
    <property type="entry name" value="FLGHOOKFLIK"/>
</dbReference>
<dbReference type="Proteomes" id="UP000284338">
    <property type="component" value="Unassembled WGS sequence"/>
</dbReference>
<dbReference type="GO" id="GO:0009424">
    <property type="term" value="C:bacterial-type flagellum hook"/>
    <property type="evidence" value="ECO:0007669"/>
    <property type="project" value="InterPro"/>
</dbReference>
<dbReference type="InterPro" id="IPR021136">
    <property type="entry name" value="Flagellar_hook_control-like_C"/>
</dbReference>
<dbReference type="InterPro" id="IPR052563">
    <property type="entry name" value="FliK"/>
</dbReference>
<dbReference type="PANTHER" id="PTHR37533:SF2">
    <property type="entry name" value="FLAGELLAR HOOK-LENGTH CONTROL PROTEIN"/>
    <property type="match status" value="1"/>
</dbReference>
<evidence type="ECO:0000256" key="1">
    <source>
        <dbReference type="ARBA" id="ARBA00003944"/>
    </source>
</evidence>
<reference evidence="6 7" key="1">
    <citation type="submission" date="2018-09" db="EMBL/GenBank/DDBJ databases">
        <title>Draft genome of a novel serratia sp. strain with antifungal activity.</title>
        <authorList>
            <person name="Dichmann S.I."/>
            <person name="Park B.P."/>
            <person name="Pathiraja D."/>
            <person name="Choi I.-G."/>
            <person name="Stougaard P."/>
            <person name="Hennessy R.C."/>
        </authorList>
    </citation>
    <scope>NUCLEOTIDE SEQUENCE [LARGE SCALE GENOMIC DNA]</scope>
    <source>
        <strain evidence="6 7">S40</strain>
    </source>
</reference>
<dbReference type="Gene3D" id="3.30.750.140">
    <property type="match status" value="1"/>
</dbReference>
<dbReference type="PANTHER" id="PTHR37533">
    <property type="entry name" value="FLAGELLAR HOOK-LENGTH CONTROL PROTEIN"/>
    <property type="match status" value="1"/>
</dbReference>
<evidence type="ECO:0000313" key="7">
    <source>
        <dbReference type="Proteomes" id="UP000284338"/>
    </source>
</evidence>
<name>A0AA92X5H8_9GAMM</name>
<evidence type="ECO:0000256" key="2">
    <source>
        <dbReference type="ARBA" id="ARBA00009149"/>
    </source>
</evidence>
<protein>
    <submittedName>
        <fullName evidence="6">Flagellar hook-length control protein FliK</fullName>
    </submittedName>
</protein>
<organism evidence="6 7">
    <name type="scientific">Serratia inhibens</name>
    <dbReference type="NCBI Taxonomy" id="2338073"/>
    <lineage>
        <taxon>Bacteria</taxon>
        <taxon>Pseudomonadati</taxon>
        <taxon>Pseudomonadota</taxon>
        <taxon>Gammaproteobacteria</taxon>
        <taxon>Enterobacterales</taxon>
        <taxon>Yersiniaceae</taxon>
        <taxon>Serratia</taxon>
    </lineage>
</organism>
<comment type="function">
    <text evidence="1">Controls the length of the flagellar hook.</text>
</comment>
<evidence type="ECO:0000259" key="5">
    <source>
        <dbReference type="Pfam" id="PF02120"/>
    </source>
</evidence>
<comment type="similarity">
    <text evidence="2">Belongs to the FliK family.</text>
</comment>
<accession>A0AA92X5H8</accession>
<comment type="caution">
    <text evidence="6">The sequence shown here is derived from an EMBL/GenBank/DDBJ whole genome shotgun (WGS) entry which is preliminary data.</text>
</comment>
<keyword evidence="6" id="KW-0969">Cilium</keyword>
<proteinExistence type="inferred from homology"/>
<feature type="domain" description="Flagellar hook-length control protein-like C-terminal" evidence="5">
    <location>
        <begin position="277"/>
        <end position="358"/>
    </location>
</feature>
<dbReference type="Pfam" id="PF02120">
    <property type="entry name" value="Flg_hook"/>
    <property type="match status" value="1"/>
</dbReference>
<dbReference type="RefSeq" id="WP_119804206.1">
    <property type="nucleotide sequence ID" value="NZ_QYYG01000002.1"/>
</dbReference>
<feature type="region of interest" description="Disordered" evidence="4">
    <location>
        <begin position="346"/>
        <end position="382"/>
    </location>
</feature>
<feature type="compositionally biased region" description="Basic and acidic residues" evidence="4">
    <location>
        <begin position="369"/>
        <end position="382"/>
    </location>
</feature>
<evidence type="ECO:0000256" key="4">
    <source>
        <dbReference type="SAM" id="MobiDB-lite"/>
    </source>
</evidence>